<name>A0A927JCM8_9ACTN</name>
<feature type="transmembrane region" description="Helical" evidence="2">
    <location>
        <begin position="298"/>
        <end position="316"/>
    </location>
</feature>
<dbReference type="InterPro" id="IPR019286">
    <property type="entry name" value="DUF2339_TM"/>
</dbReference>
<feature type="transmembrane region" description="Helical" evidence="2">
    <location>
        <begin position="322"/>
        <end position="343"/>
    </location>
</feature>
<feature type="transmembrane region" description="Helical" evidence="2">
    <location>
        <begin position="138"/>
        <end position="159"/>
    </location>
</feature>
<dbReference type="Pfam" id="PF10101">
    <property type="entry name" value="DUF2339"/>
    <property type="match status" value="1"/>
</dbReference>
<feature type="transmembrane region" description="Helical" evidence="2">
    <location>
        <begin position="352"/>
        <end position="369"/>
    </location>
</feature>
<dbReference type="AlphaFoldDB" id="A0A927JCM8"/>
<feature type="transmembrane region" description="Helical" evidence="2">
    <location>
        <begin position="434"/>
        <end position="460"/>
    </location>
</feature>
<protein>
    <submittedName>
        <fullName evidence="3">DUF2339 domain-containing protein</fullName>
    </submittedName>
</protein>
<organism evidence="3 4">
    <name type="scientific">Lolliginicoccus lacisalsi</name>
    <dbReference type="NCBI Taxonomy" id="2742202"/>
    <lineage>
        <taxon>Bacteria</taxon>
        <taxon>Bacillati</taxon>
        <taxon>Actinomycetota</taxon>
        <taxon>Actinomycetes</taxon>
        <taxon>Mycobacteriales</taxon>
        <taxon>Hoyosellaceae</taxon>
        <taxon>Lolliginicoccus</taxon>
    </lineage>
</organism>
<dbReference type="RefSeq" id="WP_192039326.1">
    <property type="nucleotide sequence ID" value="NZ_JACYWE010000005.1"/>
</dbReference>
<feature type="transmembrane region" description="Helical" evidence="2">
    <location>
        <begin position="115"/>
        <end position="132"/>
    </location>
</feature>
<feature type="transmembrane region" description="Helical" evidence="2">
    <location>
        <begin position="467"/>
        <end position="485"/>
    </location>
</feature>
<reference evidence="3" key="1">
    <citation type="submission" date="2020-09" db="EMBL/GenBank/DDBJ databases">
        <title>Hoyosella lacisalsi sp. nov., a halotolerant actinobacterium isolated from soil of Lake Gudzhirganskoe.</title>
        <authorList>
            <person name="Yang Q."/>
            <person name="Guo P.Y."/>
            <person name="Liu S.W."/>
            <person name="Li F.N."/>
            <person name="Sun C.H."/>
        </authorList>
    </citation>
    <scope>NUCLEOTIDE SEQUENCE</scope>
    <source>
        <strain evidence="3">G463</strain>
    </source>
</reference>
<feature type="region of interest" description="Disordered" evidence="1">
    <location>
        <begin position="46"/>
        <end position="70"/>
    </location>
</feature>
<feature type="compositionally biased region" description="Low complexity" evidence="1">
    <location>
        <begin position="46"/>
        <end position="61"/>
    </location>
</feature>
<feature type="transmembrane region" description="Helical" evidence="2">
    <location>
        <begin position="518"/>
        <end position="538"/>
    </location>
</feature>
<evidence type="ECO:0000256" key="2">
    <source>
        <dbReference type="SAM" id="Phobius"/>
    </source>
</evidence>
<keyword evidence="2" id="KW-0812">Transmembrane</keyword>
<sequence length="575" mass="57505">MEHRDPPDRDIADVLAARLSQISTQLDYARHELELLRREAHATGPAPATAALPASGAPSTADTRSPHPAATPWWARDATLGRVLATAGTAITLIGVALLLVLAIQSGLLGPAGRVVAGAILASGLLGLALWRSRRDEVNAGIVALAATGVAGLYLDIVAATALYELVPVVVGLAIAFAVASAGSQLAVAWDSRWLVHMVVLGGAALAPFVAGGITPAVAAFLVALMAATFPAQRSRQWPWLMASRVGPPVLALVIGMHSPGSQPGLSIAWQAVALSAILLVLAVGTGFVLLREAGRAYHGAAMLGIAAAALPLLLARELLAAGPYAVVCVASGAVLLAVAALAPGIRGGPRMLIGGIGVLAGILAITSWVPGGRADVVVLGAGCAVLLGWSRSRDAVAGAGGALLLVAGTALLGATASQGLLVSSSVASERASMLIVAAGALLVVAAALVASAVGVPVLLRLLATGAVLYGSMVAIVALGVLVVGGRTGFVAGHALVTVLWMAVAITLLIVGARRNAVLAAGVVMAAATVVKLMMFDLAALDGIYRVLAFLLVGVLLLLAGTRIARPRASQPDPA</sequence>
<feature type="transmembrane region" description="Helical" evidence="2">
    <location>
        <begin position="166"/>
        <end position="188"/>
    </location>
</feature>
<gene>
    <name evidence="3" type="ORF">HT102_10275</name>
</gene>
<dbReference type="Proteomes" id="UP000642993">
    <property type="component" value="Unassembled WGS sequence"/>
</dbReference>
<proteinExistence type="predicted"/>
<keyword evidence="2" id="KW-1133">Transmembrane helix</keyword>
<evidence type="ECO:0000313" key="3">
    <source>
        <dbReference type="EMBL" id="MBD8506874.1"/>
    </source>
</evidence>
<dbReference type="EMBL" id="JACYWE010000005">
    <property type="protein sequence ID" value="MBD8506874.1"/>
    <property type="molecule type" value="Genomic_DNA"/>
</dbReference>
<keyword evidence="4" id="KW-1185">Reference proteome</keyword>
<dbReference type="PANTHER" id="PTHR38434:SF1">
    <property type="entry name" value="BLL2549 PROTEIN"/>
    <property type="match status" value="1"/>
</dbReference>
<keyword evidence="2" id="KW-0472">Membrane</keyword>
<dbReference type="PANTHER" id="PTHR38434">
    <property type="entry name" value="BLL2549 PROTEIN"/>
    <property type="match status" value="1"/>
</dbReference>
<feature type="transmembrane region" description="Helical" evidence="2">
    <location>
        <begin position="375"/>
        <end position="391"/>
    </location>
</feature>
<feature type="transmembrane region" description="Helical" evidence="2">
    <location>
        <begin position="544"/>
        <end position="561"/>
    </location>
</feature>
<accession>A0A927JCM8</accession>
<feature type="transmembrane region" description="Helical" evidence="2">
    <location>
        <begin position="83"/>
        <end position="103"/>
    </location>
</feature>
<feature type="transmembrane region" description="Helical" evidence="2">
    <location>
        <begin position="491"/>
        <end position="511"/>
    </location>
</feature>
<feature type="transmembrane region" description="Helical" evidence="2">
    <location>
        <begin position="194"/>
        <end position="226"/>
    </location>
</feature>
<feature type="transmembrane region" description="Helical" evidence="2">
    <location>
        <begin position="268"/>
        <end position="291"/>
    </location>
</feature>
<evidence type="ECO:0000313" key="4">
    <source>
        <dbReference type="Proteomes" id="UP000642993"/>
    </source>
</evidence>
<comment type="caution">
    <text evidence="3">The sequence shown here is derived from an EMBL/GenBank/DDBJ whole genome shotgun (WGS) entry which is preliminary data.</text>
</comment>
<feature type="transmembrane region" description="Helical" evidence="2">
    <location>
        <begin position="403"/>
        <end position="422"/>
    </location>
</feature>
<evidence type="ECO:0000256" key="1">
    <source>
        <dbReference type="SAM" id="MobiDB-lite"/>
    </source>
</evidence>